<sequence>MDEQQTPTAGSPIYQESQAKNAKWLWFLIVLVIIGALVFAFVRGIGPFSQFQKTSQEEVSPTPFVLESPSPEATAGAELDKSEPKIRVLNGSGTAGVASSVKDFLEGKGYQVTSIGNAANYDFTQTVIRFKEGFKKFEEVLFSDLSDQYSVKVDSENLEATDSADIEVIAGAK</sequence>
<feature type="transmembrane region" description="Helical" evidence="2">
    <location>
        <begin position="24"/>
        <end position="45"/>
    </location>
</feature>
<dbReference type="Gene3D" id="3.30.70.2390">
    <property type="match status" value="1"/>
</dbReference>
<accession>A0A0G1HGE7</accession>
<reference evidence="4 5" key="1">
    <citation type="journal article" date="2015" name="Nature">
        <title>rRNA introns, odd ribosomes, and small enigmatic genomes across a large radiation of phyla.</title>
        <authorList>
            <person name="Brown C.T."/>
            <person name="Hug L.A."/>
            <person name="Thomas B.C."/>
            <person name="Sharon I."/>
            <person name="Castelle C.J."/>
            <person name="Singh A."/>
            <person name="Wilkins M.J."/>
            <person name="Williams K.H."/>
            <person name="Banfield J.F."/>
        </authorList>
    </citation>
    <scope>NUCLEOTIDE SEQUENCE [LARGE SCALE GENOMIC DNA]</scope>
</reference>
<evidence type="ECO:0000313" key="5">
    <source>
        <dbReference type="Proteomes" id="UP000034063"/>
    </source>
</evidence>
<proteinExistence type="predicted"/>
<comment type="caution">
    <text evidence="4">The sequence shown here is derived from an EMBL/GenBank/DDBJ whole genome shotgun (WGS) entry which is preliminary data.</text>
</comment>
<name>A0A0G1HGE7_9BACT</name>
<keyword evidence="2" id="KW-0472">Membrane</keyword>
<keyword evidence="2" id="KW-0812">Transmembrane</keyword>
<gene>
    <name evidence="4" type="ORF">UW37_C0036G0010</name>
</gene>
<evidence type="ECO:0000256" key="1">
    <source>
        <dbReference type="SAM" id="MobiDB-lite"/>
    </source>
</evidence>
<dbReference type="AlphaFoldDB" id="A0A0G1HGE7"/>
<evidence type="ECO:0000313" key="4">
    <source>
        <dbReference type="EMBL" id="KKT45965.1"/>
    </source>
</evidence>
<dbReference type="Proteomes" id="UP000034063">
    <property type="component" value="Unassembled WGS sequence"/>
</dbReference>
<protein>
    <submittedName>
        <fullName evidence="4">Cell envelope-related transcriptional attenuator</fullName>
    </submittedName>
</protein>
<feature type="region of interest" description="Disordered" evidence="1">
    <location>
        <begin position="60"/>
        <end position="81"/>
    </location>
</feature>
<dbReference type="InterPro" id="IPR027381">
    <property type="entry name" value="LytR/CpsA/Psr_C"/>
</dbReference>
<feature type="domain" description="LytR/CpsA/Psr regulator C-terminal" evidence="3">
    <location>
        <begin position="85"/>
        <end position="171"/>
    </location>
</feature>
<dbReference type="Pfam" id="PF13399">
    <property type="entry name" value="LytR_C"/>
    <property type="match status" value="1"/>
</dbReference>
<organism evidence="4 5">
    <name type="scientific">Candidatus Gottesmanbacteria bacterium GW2011_GWA2_44_17</name>
    <dbReference type="NCBI Taxonomy" id="1618444"/>
    <lineage>
        <taxon>Bacteria</taxon>
        <taxon>Candidatus Gottesmaniibacteriota</taxon>
    </lineage>
</organism>
<evidence type="ECO:0000259" key="3">
    <source>
        <dbReference type="Pfam" id="PF13399"/>
    </source>
</evidence>
<keyword evidence="2" id="KW-1133">Transmembrane helix</keyword>
<dbReference type="EMBL" id="LCIB01000036">
    <property type="protein sequence ID" value="KKT45965.1"/>
    <property type="molecule type" value="Genomic_DNA"/>
</dbReference>
<evidence type="ECO:0000256" key="2">
    <source>
        <dbReference type="SAM" id="Phobius"/>
    </source>
</evidence>